<protein>
    <submittedName>
        <fullName evidence="1">Uncharacterized protein</fullName>
    </submittedName>
</protein>
<accession>A0A0E9P7X7</accession>
<evidence type="ECO:0000313" key="1">
    <source>
        <dbReference type="EMBL" id="JAH00392.1"/>
    </source>
</evidence>
<proteinExistence type="predicted"/>
<dbReference type="EMBL" id="GBXM01108185">
    <property type="protein sequence ID" value="JAH00392.1"/>
    <property type="molecule type" value="Transcribed_RNA"/>
</dbReference>
<reference evidence="1" key="1">
    <citation type="submission" date="2014-11" db="EMBL/GenBank/DDBJ databases">
        <authorList>
            <person name="Amaro Gonzalez C."/>
        </authorList>
    </citation>
    <scope>NUCLEOTIDE SEQUENCE</scope>
</reference>
<reference evidence="1" key="2">
    <citation type="journal article" date="2015" name="Fish Shellfish Immunol.">
        <title>Early steps in the European eel (Anguilla anguilla)-Vibrio vulnificus interaction in the gills: Role of the RtxA13 toxin.</title>
        <authorList>
            <person name="Callol A."/>
            <person name="Pajuelo D."/>
            <person name="Ebbesson L."/>
            <person name="Teles M."/>
            <person name="MacKenzie S."/>
            <person name="Amaro C."/>
        </authorList>
    </citation>
    <scope>NUCLEOTIDE SEQUENCE</scope>
</reference>
<dbReference type="AlphaFoldDB" id="A0A0E9P7X7"/>
<organism evidence="1">
    <name type="scientific">Anguilla anguilla</name>
    <name type="common">European freshwater eel</name>
    <name type="synonym">Muraena anguilla</name>
    <dbReference type="NCBI Taxonomy" id="7936"/>
    <lineage>
        <taxon>Eukaryota</taxon>
        <taxon>Metazoa</taxon>
        <taxon>Chordata</taxon>
        <taxon>Craniata</taxon>
        <taxon>Vertebrata</taxon>
        <taxon>Euteleostomi</taxon>
        <taxon>Actinopterygii</taxon>
        <taxon>Neopterygii</taxon>
        <taxon>Teleostei</taxon>
        <taxon>Anguilliformes</taxon>
        <taxon>Anguillidae</taxon>
        <taxon>Anguilla</taxon>
    </lineage>
</organism>
<sequence length="58" mass="6184">MELVLLSFNHEDEGVVGVEQLGVLQLVRAEDAGVERVSLGVPLQGRGVEDVGQVKVLT</sequence>
<name>A0A0E9P7X7_ANGAN</name>